<dbReference type="InterPro" id="IPR034444">
    <property type="entry name" value="Nuo17.8"/>
</dbReference>
<comment type="caution">
    <text evidence="2">The sequence shown here is derived from an EMBL/GenBank/DDBJ whole genome shotgun (WGS) entry which is preliminary data.</text>
</comment>
<name>A0AA39ZIQ8_9PEZI</name>
<dbReference type="PANTHER" id="PTHR42100:SF1">
    <property type="entry name" value="OXIDOREDUCTASE 178 KDA SUBUNIT, PUTATIVE (AFU_ORTHOLOGUE AFUA_8G04320)-RELATED"/>
    <property type="match status" value="1"/>
</dbReference>
<accession>A0AA39ZIQ8</accession>
<feature type="region of interest" description="Disordered" evidence="1">
    <location>
        <begin position="14"/>
        <end position="41"/>
    </location>
</feature>
<proteinExistence type="predicted"/>
<gene>
    <name evidence="2" type="ORF">QBC41DRAFT_219473</name>
</gene>
<dbReference type="EMBL" id="JAULSY010000021">
    <property type="protein sequence ID" value="KAK0671421.1"/>
    <property type="molecule type" value="Genomic_DNA"/>
</dbReference>
<evidence type="ECO:0000313" key="3">
    <source>
        <dbReference type="Proteomes" id="UP001174997"/>
    </source>
</evidence>
<evidence type="ECO:0000313" key="2">
    <source>
        <dbReference type="EMBL" id="KAK0671421.1"/>
    </source>
</evidence>
<organism evidence="2 3">
    <name type="scientific">Cercophora samala</name>
    <dbReference type="NCBI Taxonomy" id="330535"/>
    <lineage>
        <taxon>Eukaryota</taxon>
        <taxon>Fungi</taxon>
        <taxon>Dikarya</taxon>
        <taxon>Ascomycota</taxon>
        <taxon>Pezizomycotina</taxon>
        <taxon>Sordariomycetes</taxon>
        <taxon>Sordariomycetidae</taxon>
        <taxon>Sordariales</taxon>
        <taxon>Lasiosphaeriaceae</taxon>
        <taxon>Cercophora</taxon>
    </lineage>
</organism>
<evidence type="ECO:0000256" key="1">
    <source>
        <dbReference type="SAM" id="MobiDB-lite"/>
    </source>
</evidence>
<dbReference type="AlphaFoldDB" id="A0AA39ZIQ8"/>
<protein>
    <submittedName>
        <fullName evidence="2">Uncharacterized protein</fullName>
    </submittedName>
</protein>
<keyword evidence="3" id="KW-1185">Reference proteome</keyword>
<dbReference type="GO" id="GO:0005739">
    <property type="term" value="C:mitochondrion"/>
    <property type="evidence" value="ECO:0007669"/>
    <property type="project" value="InterPro"/>
</dbReference>
<reference evidence="2" key="1">
    <citation type="submission" date="2023-06" db="EMBL/GenBank/DDBJ databases">
        <title>Genome-scale phylogeny and comparative genomics of the fungal order Sordariales.</title>
        <authorList>
            <consortium name="Lawrence Berkeley National Laboratory"/>
            <person name="Hensen N."/>
            <person name="Bonometti L."/>
            <person name="Westerberg I."/>
            <person name="Brannstrom I.O."/>
            <person name="Guillou S."/>
            <person name="Cros-Aarteil S."/>
            <person name="Calhoun S."/>
            <person name="Haridas S."/>
            <person name="Kuo A."/>
            <person name="Mondo S."/>
            <person name="Pangilinan J."/>
            <person name="Riley R."/>
            <person name="Labutti K."/>
            <person name="Andreopoulos B."/>
            <person name="Lipzen A."/>
            <person name="Chen C."/>
            <person name="Yanf M."/>
            <person name="Daum C."/>
            <person name="Ng V."/>
            <person name="Clum A."/>
            <person name="Steindorff A."/>
            <person name="Ohm R."/>
            <person name="Martin F."/>
            <person name="Silar P."/>
            <person name="Natvig D."/>
            <person name="Lalanne C."/>
            <person name="Gautier V."/>
            <person name="Ament-Velasquez S.L."/>
            <person name="Kruys A."/>
            <person name="Hutchinson M.I."/>
            <person name="Powell A.J."/>
            <person name="Barry K."/>
            <person name="Miller A.N."/>
            <person name="Grigoriev I.V."/>
            <person name="Debuchy R."/>
            <person name="Gladieux P."/>
            <person name="Thoren M.H."/>
            <person name="Johannesson H."/>
        </authorList>
    </citation>
    <scope>NUCLEOTIDE SEQUENCE</scope>
    <source>
        <strain evidence="2">CBS 307.81</strain>
    </source>
</reference>
<dbReference type="PANTHER" id="PTHR42100">
    <property type="entry name" value="OXIDOREDUCTASE 178 KDA SUBUNIT, PUTATIVE (AFU_ORTHOLOGUE AFUA_8G04320)-RELATED"/>
    <property type="match status" value="1"/>
</dbReference>
<dbReference type="Proteomes" id="UP001174997">
    <property type="component" value="Unassembled WGS sequence"/>
</dbReference>
<sequence length="173" mass="19640">MSAIRQRAALLARQARPQAVRNTRRYGSSHGHDHHHHEHTVEEKLGTGFYLSAATLAGTWVVYKVSRPGKDGELSTFSRWLKEWADLHQTWETRNDLLAAAVEQAAADKHLLLNAPRNRTHDLRFPEVFNTGSPFNVPAGHYVNIDKVVAHYQQQHLKEEERKAKKLAAAAQQ</sequence>